<feature type="region of interest" description="Disordered" evidence="1">
    <location>
        <begin position="596"/>
        <end position="622"/>
    </location>
</feature>
<proteinExistence type="predicted"/>
<evidence type="ECO:0000313" key="4">
    <source>
        <dbReference type="Proteomes" id="UP000639338"/>
    </source>
</evidence>
<organism evidence="3 4">
    <name type="scientific">Aphidius gifuensis</name>
    <name type="common">Parasitoid wasp</name>
    <dbReference type="NCBI Taxonomy" id="684658"/>
    <lineage>
        <taxon>Eukaryota</taxon>
        <taxon>Metazoa</taxon>
        <taxon>Ecdysozoa</taxon>
        <taxon>Arthropoda</taxon>
        <taxon>Hexapoda</taxon>
        <taxon>Insecta</taxon>
        <taxon>Pterygota</taxon>
        <taxon>Neoptera</taxon>
        <taxon>Endopterygota</taxon>
        <taxon>Hymenoptera</taxon>
        <taxon>Apocrita</taxon>
        <taxon>Ichneumonoidea</taxon>
        <taxon>Braconidae</taxon>
        <taxon>Aphidiinae</taxon>
        <taxon>Aphidius</taxon>
    </lineage>
</organism>
<dbReference type="GO" id="GO:0042795">
    <property type="term" value="P:snRNA transcription by RNA polymerase II"/>
    <property type="evidence" value="ECO:0007669"/>
    <property type="project" value="TreeGrafter"/>
</dbReference>
<evidence type="ECO:0000313" key="3">
    <source>
        <dbReference type="EMBL" id="KAF7995228.1"/>
    </source>
</evidence>
<keyword evidence="4" id="KW-1185">Reference proteome</keyword>
<sequence>MDLLEAINWHPSLNDVIDDKFIDDERLERHSAMHRTLRGNFYDPHADIEYDFLHHVTADDIAHKNTEMKDNKKKNKLIKKENIEDVKIVDDKFRNYVPGIVKLDIQFPEKSALTQEQHIFCLKILDKISKNQTLDVKEQTFYYSLQETIKNENNKFLEMAKTNWNSKNIKIINEELINLKWKFKIDNINKLPRYYNEIATIPFISQNIISIKFENTAYKMENEKVFFKLPNLKKQFALLNNTTKLKKLYFTNLSSSNSLYNDENCKKIIESNDVDIVISTSGLKCLVNNLHQDHKNSWMLPAQVININNKNIVFIDKSLPPTSANVLEKNSWMFKYIVKSNLRVDEHEPLCFSYSNRPYTDIDAPEEIDEVKDEKIDKSKYQNNYSYNIYKIGACGLNKNELMKNKVEKDYKILVRTKSDDVKTDEGCIKDVTVVPKLEHQLALGAEAVSLEEISKQWASIVFKPDGKLVRVRINSTNSHIIQYEWQSILSLNKDMQRLYKITGEPALKIIYNVASEMTKMKPGKYLLRHTPRSGAFISVYREAESSGKNTLDIQSLFDEFCTIPQSLWPPIDTCLTTPALVSYQRMPAMFHPLKFANRNNQSPRKRGRPVGSTKMKKKLSN</sequence>
<protein>
    <recommendedName>
        <fullName evidence="2">Little elongation complex subunit 2 C-terminal domain-containing protein</fullName>
    </recommendedName>
</protein>
<dbReference type="Proteomes" id="UP000639338">
    <property type="component" value="Unassembled WGS sequence"/>
</dbReference>
<dbReference type="PANTHER" id="PTHR14633:SF3">
    <property type="entry name" value="LITTLE ELONGATION COMPLEX SUBUNIT 2"/>
    <property type="match status" value="1"/>
</dbReference>
<dbReference type="AlphaFoldDB" id="A0A834XZS4"/>
<evidence type="ECO:0000256" key="1">
    <source>
        <dbReference type="SAM" id="MobiDB-lite"/>
    </source>
</evidence>
<dbReference type="PANTHER" id="PTHR14633">
    <property type="entry name" value="LITTLE ELONGATION COMPLEX SUBUNIT 2"/>
    <property type="match status" value="1"/>
</dbReference>
<comment type="caution">
    <text evidence="3">The sequence shown here is derived from an EMBL/GenBank/DDBJ whole genome shotgun (WGS) entry which is preliminary data.</text>
</comment>
<accession>A0A834XZS4</accession>
<dbReference type="Pfam" id="PF10505">
    <property type="entry name" value="NARG2_C"/>
    <property type="match status" value="1"/>
</dbReference>
<dbReference type="EMBL" id="JACMRX010000002">
    <property type="protein sequence ID" value="KAF7995228.1"/>
    <property type="molecule type" value="Genomic_DNA"/>
</dbReference>
<feature type="domain" description="Little elongation complex subunit 2 C-terminal" evidence="2">
    <location>
        <begin position="380"/>
        <end position="593"/>
    </location>
</feature>
<dbReference type="OrthoDB" id="6288737at2759"/>
<dbReference type="GO" id="GO:0045945">
    <property type="term" value="P:positive regulation of transcription by RNA polymerase III"/>
    <property type="evidence" value="ECO:0007669"/>
    <property type="project" value="TreeGrafter"/>
</dbReference>
<dbReference type="InterPro" id="IPR019535">
    <property type="entry name" value="ICE2_C"/>
</dbReference>
<dbReference type="GO" id="GO:0042796">
    <property type="term" value="P:snRNA transcription by RNA polymerase III"/>
    <property type="evidence" value="ECO:0007669"/>
    <property type="project" value="TreeGrafter"/>
</dbReference>
<name>A0A834XZS4_APHGI</name>
<evidence type="ECO:0000259" key="2">
    <source>
        <dbReference type="Pfam" id="PF10505"/>
    </source>
</evidence>
<gene>
    <name evidence="3" type="ORF">HCN44_004700</name>
</gene>
<reference evidence="3 4" key="1">
    <citation type="submission" date="2020-08" db="EMBL/GenBank/DDBJ databases">
        <title>Aphidius gifuensis genome sequencing and assembly.</title>
        <authorList>
            <person name="Du Z."/>
        </authorList>
    </citation>
    <scope>NUCLEOTIDE SEQUENCE [LARGE SCALE GENOMIC DNA]</scope>
    <source>
        <strain evidence="3">YNYX2018</strain>
        <tissue evidence="3">Adults</tissue>
    </source>
</reference>
<feature type="compositionally biased region" description="Basic residues" evidence="1">
    <location>
        <begin position="604"/>
        <end position="622"/>
    </location>
</feature>
<dbReference type="GO" id="GO:0008023">
    <property type="term" value="C:transcription elongation factor complex"/>
    <property type="evidence" value="ECO:0007669"/>
    <property type="project" value="InterPro"/>
</dbReference>